<feature type="transmembrane region" description="Helical" evidence="1">
    <location>
        <begin position="52"/>
        <end position="73"/>
    </location>
</feature>
<gene>
    <name evidence="2" type="ORF">ERHA53_08010</name>
</gene>
<proteinExistence type="predicted"/>
<evidence type="ECO:0000256" key="1">
    <source>
        <dbReference type="SAM" id="Phobius"/>
    </source>
</evidence>
<dbReference type="RefSeq" id="WP_159338615.1">
    <property type="nucleotide sequence ID" value="NZ_AP024329.1"/>
</dbReference>
<evidence type="ECO:0000313" key="3">
    <source>
        <dbReference type="Proteomes" id="UP000677515"/>
    </source>
</evidence>
<keyword evidence="1" id="KW-0812">Transmembrane</keyword>
<dbReference type="Proteomes" id="UP000677515">
    <property type="component" value="Chromosome"/>
</dbReference>
<dbReference type="EMBL" id="AP024329">
    <property type="protein sequence ID" value="BCQ33458.1"/>
    <property type="molecule type" value="Genomic_DNA"/>
</dbReference>
<keyword evidence="1" id="KW-0472">Membrane</keyword>
<reference evidence="2 3" key="1">
    <citation type="submission" date="2021-01" db="EMBL/GenBank/DDBJ databases">
        <title>Complete genome sequence of Erwinia rhapontici MAFF 311153.</title>
        <authorList>
            <person name="Morohoshi T."/>
            <person name="Someya N."/>
        </authorList>
    </citation>
    <scope>NUCLEOTIDE SEQUENCE [LARGE SCALE GENOMIC DNA]</scope>
    <source>
        <strain evidence="2 3">MAFF 311153</strain>
    </source>
</reference>
<feature type="transmembrane region" description="Helical" evidence="1">
    <location>
        <begin position="85"/>
        <end position="110"/>
    </location>
</feature>
<protein>
    <submittedName>
        <fullName evidence="2">Uncharacterized protein</fullName>
    </submittedName>
</protein>
<sequence>MTELEKDLLANGFSENDLKKLRRARERAKQDEQVEGDNALDYDDTLREEIKVLGSTFLCITYAILVILILFNTSRISEEYSTLEMMTLSFIITVFVYLCSSIANPLMLGLKSCLYKKRFKNNK</sequence>
<organism evidence="2 3">
    <name type="scientific">Erwinia rhapontici</name>
    <name type="common">Pectobacterium rhapontici</name>
    <dbReference type="NCBI Taxonomy" id="55212"/>
    <lineage>
        <taxon>Bacteria</taxon>
        <taxon>Pseudomonadati</taxon>
        <taxon>Pseudomonadota</taxon>
        <taxon>Gammaproteobacteria</taxon>
        <taxon>Enterobacterales</taxon>
        <taxon>Erwiniaceae</taxon>
        <taxon>Erwinia</taxon>
    </lineage>
</organism>
<accession>A0ABM7MW55</accession>
<evidence type="ECO:0000313" key="2">
    <source>
        <dbReference type="EMBL" id="BCQ33458.1"/>
    </source>
</evidence>
<keyword evidence="3" id="KW-1185">Reference proteome</keyword>
<keyword evidence="1" id="KW-1133">Transmembrane helix</keyword>
<name>A0ABM7MW55_ERWRD</name>